<evidence type="ECO:0000313" key="1">
    <source>
        <dbReference type="EnsemblPlants" id="ORUFI11G16040.1"/>
    </source>
</evidence>
<proteinExistence type="predicted"/>
<organism evidence="1 2">
    <name type="scientific">Oryza rufipogon</name>
    <name type="common">Brownbeard rice</name>
    <name type="synonym">Asian wild rice</name>
    <dbReference type="NCBI Taxonomy" id="4529"/>
    <lineage>
        <taxon>Eukaryota</taxon>
        <taxon>Viridiplantae</taxon>
        <taxon>Streptophyta</taxon>
        <taxon>Embryophyta</taxon>
        <taxon>Tracheophyta</taxon>
        <taxon>Spermatophyta</taxon>
        <taxon>Magnoliopsida</taxon>
        <taxon>Liliopsida</taxon>
        <taxon>Poales</taxon>
        <taxon>Poaceae</taxon>
        <taxon>BOP clade</taxon>
        <taxon>Oryzoideae</taxon>
        <taxon>Oryzeae</taxon>
        <taxon>Oryzinae</taxon>
        <taxon>Oryza</taxon>
    </lineage>
</organism>
<keyword evidence="2" id="KW-1185">Reference proteome</keyword>
<dbReference type="HOGENOM" id="CLU_122127_0_0_1"/>
<evidence type="ECO:0000313" key="2">
    <source>
        <dbReference type="Proteomes" id="UP000008022"/>
    </source>
</evidence>
<name>A0A0E0R905_ORYRU</name>
<reference evidence="2" key="1">
    <citation type="submission" date="2013-06" db="EMBL/GenBank/DDBJ databases">
        <authorList>
            <person name="Zhao Q."/>
        </authorList>
    </citation>
    <scope>NUCLEOTIDE SEQUENCE</scope>
    <source>
        <strain evidence="2">cv. W1943</strain>
    </source>
</reference>
<accession>A0A0E0R905</accession>
<dbReference type="EnsemblPlants" id="ORUFI11G16040.1">
    <property type="protein sequence ID" value="ORUFI11G16040.1"/>
    <property type="gene ID" value="ORUFI11G16040"/>
</dbReference>
<dbReference type="Gramene" id="ORUFI11G16040.1">
    <property type="protein sequence ID" value="ORUFI11G16040.1"/>
    <property type="gene ID" value="ORUFI11G16040"/>
</dbReference>
<reference evidence="1" key="2">
    <citation type="submission" date="2015-06" db="UniProtKB">
        <authorList>
            <consortium name="EnsemblPlants"/>
        </authorList>
    </citation>
    <scope>IDENTIFICATION</scope>
</reference>
<sequence length="156" mass="17762">MKCIPKLSLETCPREYFDWQDAMENFFEGRGFQSVVKMYYAEETFDKDVLLWWLHLLLKGAVLDQTVMHESGNLSSTLGLHVSDSSCDIQSDHKIDDTNDASDGLSMMAWEVRSDDTPVDVKGQRSNIFQTACKIQDKFKYCACFVFVYAEASNAA</sequence>
<protein>
    <submittedName>
        <fullName evidence="1">Uncharacterized protein</fullName>
    </submittedName>
</protein>
<dbReference type="AlphaFoldDB" id="A0A0E0R905"/>
<dbReference type="Proteomes" id="UP000008022">
    <property type="component" value="Unassembled WGS sequence"/>
</dbReference>